<name>A0ACB5T1H6_AMBMO</name>
<evidence type="ECO:0000313" key="2">
    <source>
        <dbReference type="Proteomes" id="UP001165064"/>
    </source>
</evidence>
<keyword evidence="2" id="KW-1185">Reference proteome</keyword>
<protein>
    <submittedName>
        <fullName evidence="1">Unnamed protein product</fullName>
    </submittedName>
</protein>
<accession>A0ACB5T1H6</accession>
<comment type="caution">
    <text evidence="1">The sequence shown here is derived from an EMBL/GenBank/DDBJ whole genome shotgun (WGS) entry which is preliminary data.</text>
</comment>
<gene>
    <name evidence="1" type="ORF">Amon02_000369900</name>
</gene>
<dbReference type="Proteomes" id="UP001165064">
    <property type="component" value="Unassembled WGS sequence"/>
</dbReference>
<organism evidence="1 2">
    <name type="scientific">Ambrosiozyma monospora</name>
    <name type="common">Yeast</name>
    <name type="synonym">Endomycopsis monosporus</name>
    <dbReference type="NCBI Taxonomy" id="43982"/>
    <lineage>
        <taxon>Eukaryota</taxon>
        <taxon>Fungi</taxon>
        <taxon>Dikarya</taxon>
        <taxon>Ascomycota</taxon>
        <taxon>Saccharomycotina</taxon>
        <taxon>Pichiomycetes</taxon>
        <taxon>Pichiales</taxon>
        <taxon>Pichiaceae</taxon>
        <taxon>Ambrosiozyma</taxon>
    </lineage>
</organism>
<reference evidence="1" key="1">
    <citation type="submission" date="2023-04" db="EMBL/GenBank/DDBJ databases">
        <title>Ambrosiozyma monospora NBRC 10751.</title>
        <authorList>
            <person name="Ichikawa N."/>
            <person name="Sato H."/>
            <person name="Tonouchi N."/>
        </authorList>
    </citation>
    <scope>NUCLEOTIDE SEQUENCE</scope>
    <source>
        <strain evidence="1">NBRC 10751</strain>
    </source>
</reference>
<proteinExistence type="predicted"/>
<sequence>MKLISNLVVLNCLLSAATTAFTIDSLANPFNNVQKALQINFNNDNNNQEETFTPTYETYANQFLDSLESANFKTTSDDNEFHHWSSIATEELPFDIQQYVDRYVIRLHNWDSDKTREAILLSSHELGLDIWETSMVHKFVDVQVTKLQAVKLFKLIMNRYESARFELNLMIHDLPQTIFETLPIASKTSDENETVFGDDGFDASAVEIFFKKYRDLNTIYSWFDLLEQTYPELLTVERIGQTFEGRDIKALRLTAHKNDNKNAKTVVITGGIHAREWISVSSACYILSRFLQDYEAGKKKVTYFLKNLDFLFMPVMNPDGYDYTWNNDRLWRKNRQETYNPRCFGIDIDHSFDYHFTKSQESSCSEDYAGEGAFESLESHAWDKYLNETRHDHPMYGYIDLHSYAQEVLYPYAYTCEQAPRDKENLLELAYGLSQSIRLNSGKNYGVLSACEDKGADLLPSMGAGSALDYMYHNKAHWAFVMKLRDSGSHGFLLPPKYIAPVGKEIYASIKYFAGFVLSDD</sequence>
<evidence type="ECO:0000313" key="1">
    <source>
        <dbReference type="EMBL" id="GME78970.1"/>
    </source>
</evidence>
<dbReference type="EMBL" id="BSXS01002391">
    <property type="protein sequence ID" value="GME78970.1"/>
    <property type="molecule type" value="Genomic_DNA"/>
</dbReference>